<name>A0AAV4JDC4_9GAST</name>
<evidence type="ECO:0000313" key="2">
    <source>
        <dbReference type="EMBL" id="GFS18591.1"/>
    </source>
</evidence>
<feature type="region of interest" description="Disordered" evidence="1">
    <location>
        <begin position="600"/>
        <end position="654"/>
    </location>
</feature>
<sequence>MVVVKKNRKFSDTTCRKNENKYSDGFQTLARTISLMRGMGGGSALARPPQQRSPVFGHHSGSAAHSPAGTPPHGPGAVRDVDGGGGPINSILLPVNQRYLASKGYYRQQGWPRGTYIEPEEEAQINAVAEEPRADANSRRKMFQKTRSQRQNWSLCESGEKENGTIGGNGGEEGAGGDGGKPRTSSSGGRGEWLTKSMDDSLSQDEGVRARIDSVSQNTFFSTTTEESSTDSLDAAGSETERALEEIRRQYHESQKAERKESEELFLPRRRSDKKATFGDLLDSSGIGVFQEEDSEENAETASSKKEGHHRNGALDLSGPNRIRISSDGDDEGAGGSLLIPDDTHRSNNYFVSPVSSRQTTVEKSPTMHGSNDDDFPHSITSSSNSNNNNDNNNNKEGDQNSKSLEVTEKMVASNNKTNLEERRDRQDSGSGEVKIIVSSFSSGGIVGTSWGSTSGRSPSPTPDISKAQVISNPISNNNKLTVERGQQASSDSGSSSSGGTAVGVAVSTDADTDGPTPRNFLSEESDGITDRDSISRTHSPCGFPVSRPNSSGSRDRSSSHGPAVTTSCCQTSEADFITASQAESGEAVNATVRRSSPAGVAAFGSRGRGQGSTRGGAISPTPKDGDPLGSKDIGRDAEADDENGGNSKYRLSTLPTNINPLELMRRLRHSQVKMCPRVEVQANHPKLNTSPSPCVDKSV</sequence>
<feature type="compositionally biased region" description="Polar residues" evidence="1">
    <location>
        <begin position="645"/>
        <end position="654"/>
    </location>
</feature>
<evidence type="ECO:0008006" key="4">
    <source>
        <dbReference type="Google" id="ProtNLM"/>
    </source>
</evidence>
<feature type="compositionally biased region" description="Low complexity" evidence="1">
    <location>
        <begin position="489"/>
        <end position="510"/>
    </location>
</feature>
<feature type="compositionally biased region" description="Polar residues" evidence="1">
    <location>
        <begin position="347"/>
        <end position="370"/>
    </location>
</feature>
<feature type="region of interest" description="Disordered" evidence="1">
    <location>
        <begin position="484"/>
        <end position="567"/>
    </location>
</feature>
<feature type="region of interest" description="Disordered" evidence="1">
    <location>
        <begin position="219"/>
        <end position="405"/>
    </location>
</feature>
<dbReference type="EMBL" id="BMAT01013703">
    <property type="protein sequence ID" value="GFS18591.1"/>
    <property type="molecule type" value="Genomic_DNA"/>
</dbReference>
<keyword evidence="3" id="KW-1185">Reference proteome</keyword>
<feature type="compositionally biased region" description="Low complexity" evidence="1">
    <location>
        <begin position="382"/>
        <end position="393"/>
    </location>
</feature>
<comment type="caution">
    <text evidence="2">The sequence shown here is derived from an EMBL/GenBank/DDBJ whole genome shotgun (WGS) entry which is preliminary data.</text>
</comment>
<evidence type="ECO:0000313" key="3">
    <source>
        <dbReference type="Proteomes" id="UP000762676"/>
    </source>
</evidence>
<feature type="compositionally biased region" description="Gly residues" evidence="1">
    <location>
        <begin position="165"/>
        <end position="179"/>
    </location>
</feature>
<gene>
    <name evidence="2" type="ORF">ElyMa_006851600</name>
</gene>
<feature type="region of interest" description="Disordered" evidence="1">
    <location>
        <begin position="446"/>
        <end position="468"/>
    </location>
</feature>
<accession>A0AAV4JDC4</accession>
<dbReference type="Proteomes" id="UP000762676">
    <property type="component" value="Unassembled WGS sequence"/>
</dbReference>
<dbReference type="AlphaFoldDB" id="A0AAV4JDC4"/>
<organism evidence="2 3">
    <name type="scientific">Elysia marginata</name>
    <dbReference type="NCBI Taxonomy" id="1093978"/>
    <lineage>
        <taxon>Eukaryota</taxon>
        <taxon>Metazoa</taxon>
        <taxon>Spiralia</taxon>
        <taxon>Lophotrochozoa</taxon>
        <taxon>Mollusca</taxon>
        <taxon>Gastropoda</taxon>
        <taxon>Heterobranchia</taxon>
        <taxon>Euthyneura</taxon>
        <taxon>Panpulmonata</taxon>
        <taxon>Sacoglossa</taxon>
        <taxon>Placobranchoidea</taxon>
        <taxon>Plakobranchidae</taxon>
        <taxon>Elysia</taxon>
    </lineage>
</organism>
<feature type="compositionally biased region" description="Basic and acidic residues" evidence="1">
    <location>
        <begin position="239"/>
        <end position="267"/>
    </location>
</feature>
<feature type="region of interest" description="Disordered" evidence="1">
    <location>
        <begin position="40"/>
        <end position="79"/>
    </location>
</feature>
<protein>
    <recommendedName>
        <fullName evidence="4">DUF4757 domain-containing protein</fullName>
    </recommendedName>
</protein>
<feature type="compositionally biased region" description="Basic and acidic residues" evidence="1">
    <location>
        <begin position="419"/>
        <end position="428"/>
    </location>
</feature>
<feature type="compositionally biased region" description="Low complexity" evidence="1">
    <location>
        <begin position="446"/>
        <end position="459"/>
    </location>
</feature>
<proteinExistence type="predicted"/>
<feature type="region of interest" description="Disordered" evidence="1">
    <location>
        <begin position="143"/>
        <end position="205"/>
    </location>
</feature>
<feature type="region of interest" description="Disordered" evidence="1">
    <location>
        <begin position="413"/>
        <end position="432"/>
    </location>
</feature>
<reference evidence="2 3" key="1">
    <citation type="journal article" date="2021" name="Elife">
        <title>Chloroplast acquisition without the gene transfer in kleptoplastic sea slugs, Plakobranchus ocellatus.</title>
        <authorList>
            <person name="Maeda T."/>
            <person name="Takahashi S."/>
            <person name="Yoshida T."/>
            <person name="Shimamura S."/>
            <person name="Takaki Y."/>
            <person name="Nagai Y."/>
            <person name="Toyoda A."/>
            <person name="Suzuki Y."/>
            <person name="Arimoto A."/>
            <person name="Ishii H."/>
            <person name="Satoh N."/>
            <person name="Nishiyama T."/>
            <person name="Hasebe M."/>
            <person name="Maruyama T."/>
            <person name="Minagawa J."/>
            <person name="Obokata J."/>
            <person name="Shigenobu S."/>
        </authorList>
    </citation>
    <scope>NUCLEOTIDE SEQUENCE [LARGE SCALE GENOMIC DNA]</scope>
</reference>
<evidence type="ECO:0000256" key="1">
    <source>
        <dbReference type="SAM" id="MobiDB-lite"/>
    </source>
</evidence>
<feature type="region of interest" description="Disordered" evidence="1">
    <location>
        <begin position="680"/>
        <end position="700"/>
    </location>
</feature>